<evidence type="ECO:0000256" key="2">
    <source>
        <dbReference type="ARBA" id="ARBA00022475"/>
    </source>
</evidence>
<keyword evidence="3 6" id="KW-0812">Transmembrane</keyword>
<keyword evidence="8" id="KW-1185">Reference proteome</keyword>
<comment type="caution">
    <text evidence="7">The sequence shown here is derived from an EMBL/GenBank/DDBJ whole genome shotgun (WGS) entry which is preliminary data.</text>
</comment>
<proteinExistence type="predicted"/>
<evidence type="ECO:0000256" key="1">
    <source>
        <dbReference type="ARBA" id="ARBA00004651"/>
    </source>
</evidence>
<organism evidence="7 8">
    <name type="scientific">Listeria fleischmannii 1991</name>
    <dbReference type="NCBI Taxonomy" id="1430899"/>
    <lineage>
        <taxon>Bacteria</taxon>
        <taxon>Bacillati</taxon>
        <taxon>Bacillota</taxon>
        <taxon>Bacilli</taxon>
        <taxon>Bacillales</taxon>
        <taxon>Listeriaceae</taxon>
        <taxon>Listeria</taxon>
    </lineage>
</organism>
<reference evidence="7 8" key="1">
    <citation type="journal article" date="2015" name="Genome Biol. Evol.">
        <title>Comparative Genomics of Listeria Sensu Lato: Genus-Wide Differences in Evolutionary Dynamics and the Progressive Gain of Complex, Potentially Pathogenicity-Related Traits through Lateral Gene Transfer.</title>
        <authorList>
            <person name="Chiara M."/>
            <person name="Caruso M."/>
            <person name="D'Erchia A.M."/>
            <person name="Manzari C."/>
            <person name="Fraccalvieri R."/>
            <person name="Goffredo E."/>
            <person name="Latorre L."/>
            <person name="Miccolupo A."/>
            <person name="Padalino I."/>
            <person name="Santagada G."/>
            <person name="Chiocco D."/>
            <person name="Pesole G."/>
            <person name="Horner D.S."/>
            <person name="Parisi A."/>
        </authorList>
    </citation>
    <scope>NUCLEOTIDE SEQUENCE [LARGE SCALE GENOMIC DNA]</scope>
    <source>
        <strain evidence="7 8">1991</strain>
    </source>
</reference>
<evidence type="ECO:0000256" key="3">
    <source>
        <dbReference type="ARBA" id="ARBA00022692"/>
    </source>
</evidence>
<feature type="transmembrane region" description="Helical" evidence="6">
    <location>
        <begin position="419"/>
        <end position="440"/>
    </location>
</feature>
<feature type="transmembrane region" description="Helical" evidence="6">
    <location>
        <begin position="167"/>
        <end position="189"/>
    </location>
</feature>
<evidence type="ECO:0000256" key="6">
    <source>
        <dbReference type="SAM" id="Phobius"/>
    </source>
</evidence>
<dbReference type="InterPro" id="IPR050833">
    <property type="entry name" value="Poly_Biosynth_Transport"/>
</dbReference>
<feature type="transmembrane region" description="Helical" evidence="6">
    <location>
        <begin position="30"/>
        <end position="54"/>
    </location>
</feature>
<feature type="transmembrane region" description="Helical" evidence="6">
    <location>
        <begin position="218"/>
        <end position="242"/>
    </location>
</feature>
<feature type="transmembrane region" description="Helical" evidence="6">
    <location>
        <begin position="325"/>
        <end position="349"/>
    </location>
</feature>
<feature type="transmembrane region" description="Helical" evidence="6">
    <location>
        <begin position="109"/>
        <end position="127"/>
    </location>
</feature>
<sequence>MQILYLVVSFGIRTIFIQILGKEILGLDRLFTNIITLISFAELGIGEAIIFQIYSPLVKKNNQKVRDFLLFYRKIYRYIGSIIMLLGVLLLPVVWNFSLLGSANNGEVSIIYLLYVANAGVSYFFVYRKALFFVTQKEYINVMFKQGGFCIQSLLQGIYLFQTHDLIGYLVIQLVCMLAFNWIQSYYAYKSYPEFLKGKPEKLSTEEISSIKKNMQGIVLYMAGGYLITGTESIFITAFIGLSTAGVYANYTLIINAVVSILARAMRGLIGSIGQITARENKEEAFKLFKKIYKTTILVYFFISLGLILLLNPFIKIWLGSNYLLGQQVVLIIALQFFVTGLQYPSYLFRTALGLYQKGKWSPVILMTVYLLGSFLLIPKFGVVGSALSIAIGRLMSTTWVDPFLVFKSYFNKSCFRFILRQYVIIICFIILEIILYFLFY</sequence>
<feature type="transmembrane region" description="Helical" evidence="6">
    <location>
        <begin position="248"/>
        <end position="266"/>
    </location>
</feature>
<evidence type="ECO:0000313" key="7">
    <source>
        <dbReference type="EMBL" id="KMT57872.1"/>
    </source>
</evidence>
<protein>
    <submittedName>
        <fullName evidence="7">Oligosaccharide transporter (Flippase)</fullName>
    </submittedName>
</protein>
<comment type="subcellular location">
    <subcellularLocation>
        <location evidence="1">Cell membrane</location>
        <topology evidence="1">Multi-pass membrane protein</topology>
    </subcellularLocation>
</comment>
<evidence type="ECO:0000256" key="4">
    <source>
        <dbReference type="ARBA" id="ARBA00022989"/>
    </source>
</evidence>
<evidence type="ECO:0000313" key="8">
    <source>
        <dbReference type="Proteomes" id="UP000052258"/>
    </source>
</evidence>
<dbReference type="AlphaFoldDB" id="A0A0J8G5P3"/>
<dbReference type="PANTHER" id="PTHR30250:SF11">
    <property type="entry name" value="O-ANTIGEN TRANSPORTER-RELATED"/>
    <property type="match status" value="1"/>
</dbReference>
<name>A0A0J8G5P3_9LIST</name>
<feature type="transmembrane region" description="Helical" evidence="6">
    <location>
        <begin position="139"/>
        <end position="161"/>
    </location>
</feature>
<evidence type="ECO:0000256" key="5">
    <source>
        <dbReference type="ARBA" id="ARBA00023136"/>
    </source>
</evidence>
<dbReference type="GO" id="GO:0005886">
    <property type="term" value="C:plasma membrane"/>
    <property type="evidence" value="ECO:0007669"/>
    <property type="project" value="UniProtKB-SubCell"/>
</dbReference>
<keyword evidence="2" id="KW-1003">Cell membrane</keyword>
<dbReference type="Proteomes" id="UP000052258">
    <property type="component" value="Unassembled WGS sequence"/>
</dbReference>
<accession>A0A0J8G5P3</accession>
<feature type="transmembrane region" description="Helical" evidence="6">
    <location>
        <begin position="75"/>
        <end position="97"/>
    </location>
</feature>
<dbReference type="PATRIC" id="fig|1430899.3.peg.2622"/>
<keyword evidence="5 6" id="KW-0472">Membrane</keyword>
<dbReference type="EMBL" id="AZHO01000038">
    <property type="protein sequence ID" value="KMT57872.1"/>
    <property type="molecule type" value="Genomic_DNA"/>
</dbReference>
<dbReference type="PANTHER" id="PTHR30250">
    <property type="entry name" value="PST FAMILY PREDICTED COLANIC ACID TRANSPORTER"/>
    <property type="match status" value="1"/>
</dbReference>
<keyword evidence="4 6" id="KW-1133">Transmembrane helix</keyword>
<feature type="transmembrane region" description="Helical" evidence="6">
    <location>
        <begin position="297"/>
        <end position="319"/>
    </location>
</feature>
<gene>
    <name evidence="7" type="ORF">X560_2570</name>
</gene>